<dbReference type="GO" id="GO:0008234">
    <property type="term" value="F:cysteine-type peptidase activity"/>
    <property type="evidence" value="ECO:0007669"/>
    <property type="project" value="UniProtKB-KW"/>
</dbReference>
<evidence type="ECO:0000256" key="2">
    <source>
        <dbReference type="ARBA" id="ARBA00022670"/>
    </source>
</evidence>
<dbReference type="Pfam" id="PF00877">
    <property type="entry name" value="NLPC_P60"/>
    <property type="match status" value="1"/>
</dbReference>
<feature type="compositionally biased region" description="Low complexity" evidence="5">
    <location>
        <begin position="55"/>
        <end position="72"/>
    </location>
</feature>
<keyword evidence="2" id="KW-0645">Protease</keyword>
<dbReference type="EMBL" id="CP051680">
    <property type="protein sequence ID" value="QJD84274.1"/>
    <property type="molecule type" value="Genomic_DNA"/>
</dbReference>
<evidence type="ECO:0000313" key="9">
    <source>
        <dbReference type="Proteomes" id="UP000502248"/>
    </source>
</evidence>
<dbReference type="InterPro" id="IPR051202">
    <property type="entry name" value="Peptidase_C40"/>
</dbReference>
<evidence type="ECO:0000256" key="4">
    <source>
        <dbReference type="ARBA" id="ARBA00022807"/>
    </source>
</evidence>
<dbReference type="SUPFAM" id="SSF54001">
    <property type="entry name" value="Cysteine proteinases"/>
    <property type="match status" value="1"/>
</dbReference>
<protein>
    <submittedName>
        <fullName evidence="8">C40 family peptidase</fullName>
    </submittedName>
</protein>
<dbReference type="PANTHER" id="PTHR47053:SF1">
    <property type="entry name" value="MUREIN DD-ENDOPEPTIDASE MEPH-RELATED"/>
    <property type="match status" value="1"/>
</dbReference>
<evidence type="ECO:0000259" key="7">
    <source>
        <dbReference type="PROSITE" id="PS51935"/>
    </source>
</evidence>
<dbReference type="InterPro" id="IPR038765">
    <property type="entry name" value="Papain-like_cys_pep_sf"/>
</dbReference>
<evidence type="ECO:0000256" key="6">
    <source>
        <dbReference type="SAM" id="SignalP"/>
    </source>
</evidence>
<feature type="region of interest" description="Disordered" evidence="5">
    <location>
        <begin position="29"/>
        <end position="92"/>
    </location>
</feature>
<feature type="compositionally biased region" description="Polar residues" evidence="5">
    <location>
        <begin position="73"/>
        <end position="91"/>
    </location>
</feature>
<feature type="domain" description="NlpC/P60" evidence="7">
    <location>
        <begin position="92"/>
        <end position="237"/>
    </location>
</feature>
<evidence type="ECO:0000313" key="8">
    <source>
        <dbReference type="EMBL" id="QJD84274.1"/>
    </source>
</evidence>
<dbReference type="Proteomes" id="UP000502248">
    <property type="component" value="Chromosome"/>
</dbReference>
<reference evidence="8 9" key="1">
    <citation type="submission" date="2020-04" db="EMBL/GenBank/DDBJ databases">
        <title>Genome sequencing of novel species.</title>
        <authorList>
            <person name="Heo J."/>
            <person name="Kim S.-J."/>
            <person name="Kim J.-S."/>
            <person name="Hong S.-B."/>
            <person name="Kwon S.-W."/>
        </authorList>
    </citation>
    <scope>NUCLEOTIDE SEQUENCE [LARGE SCALE GENOMIC DNA]</scope>
    <source>
        <strain evidence="8 9">MFER-1</strain>
    </source>
</reference>
<name>A0A7Z2ZLU7_9BACL</name>
<comment type="similarity">
    <text evidence="1">Belongs to the peptidase C40 family.</text>
</comment>
<sequence length="240" mass="25929">MKKQLIGFCASALLVGGLSMSSIPAVSAASPAVPSKHKGSSASIERNADGDHNQNNDTTNSNAGNSNSNTYNEGTQQSQETNNGITDNGQASKDIEKVIADGMKYEGTPYEFGSNRSTTATFDCSDFIRWIFKETLGITLPADSRQQGAYVKENGTAQTDWKTLKRGDLMFFMTYQGSSESDYKGVDKSAQRITHVGIYLGDGKILHTYSNASGGVHVGEFANTQWEHRFLFGGSVLPKQ</sequence>
<keyword evidence="4" id="KW-0788">Thiol protease</keyword>
<dbReference type="KEGG" id="cheb:HH215_14465"/>
<dbReference type="PROSITE" id="PS51935">
    <property type="entry name" value="NLPC_P60"/>
    <property type="match status" value="1"/>
</dbReference>
<organism evidence="8 9">
    <name type="scientific">Cohnella herbarum</name>
    <dbReference type="NCBI Taxonomy" id="2728023"/>
    <lineage>
        <taxon>Bacteria</taxon>
        <taxon>Bacillati</taxon>
        <taxon>Bacillota</taxon>
        <taxon>Bacilli</taxon>
        <taxon>Bacillales</taxon>
        <taxon>Paenibacillaceae</taxon>
        <taxon>Cohnella</taxon>
    </lineage>
</organism>
<dbReference type="AlphaFoldDB" id="A0A7Z2ZLU7"/>
<dbReference type="PANTHER" id="PTHR47053">
    <property type="entry name" value="MUREIN DD-ENDOPEPTIDASE MEPH-RELATED"/>
    <property type="match status" value="1"/>
</dbReference>
<keyword evidence="3" id="KW-0378">Hydrolase</keyword>
<evidence type="ECO:0000256" key="5">
    <source>
        <dbReference type="SAM" id="MobiDB-lite"/>
    </source>
</evidence>
<keyword evidence="9" id="KW-1185">Reference proteome</keyword>
<gene>
    <name evidence="8" type="ORF">HH215_14465</name>
</gene>
<accession>A0A7Z2ZLU7</accession>
<evidence type="ECO:0000256" key="3">
    <source>
        <dbReference type="ARBA" id="ARBA00022801"/>
    </source>
</evidence>
<proteinExistence type="inferred from homology"/>
<evidence type="ECO:0000256" key="1">
    <source>
        <dbReference type="ARBA" id="ARBA00007074"/>
    </source>
</evidence>
<dbReference type="RefSeq" id="WP_169280558.1">
    <property type="nucleotide sequence ID" value="NZ_CP051680.1"/>
</dbReference>
<keyword evidence="6" id="KW-0732">Signal</keyword>
<dbReference type="InterPro" id="IPR000064">
    <property type="entry name" value="NLP_P60_dom"/>
</dbReference>
<dbReference type="GO" id="GO:0006508">
    <property type="term" value="P:proteolysis"/>
    <property type="evidence" value="ECO:0007669"/>
    <property type="project" value="UniProtKB-KW"/>
</dbReference>
<feature type="signal peptide" evidence="6">
    <location>
        <begin position="1"/>
        <end position="28"/>
    </location>
</feature>
<dbReference type="Gene3D" id="3.90.1720.10">
    <property type="entry name" value="endopeptidase domain like (from Nostoc punctiforme)"/>
    <property type="match status" value="1"/>
</dbReference>
<feature type="chain" id="PRO_5031174380" evidence="6">
    <location>
        <begin position="29"/>
        <end position="240"/>
    </location>
</feature>